<dbReference type="RefSeq" id="WP_167081791.1">
    <property type="nucleotide sequence ID" value="NZ_VVIW01000040.1"/>
</dbReference>
<sequence length="167" mass="18772">MGADIHLVVEASDTEQFVAPQAIAFFEWPRHSSLFNAMNNRHGRDGLVAARGFPEPASAMANFHYGLNIIDDDDMDSALAMPSIARSEADEALRTGDSHPLVYRPDFISAPHYSRCSWLTLAEFRRAVAATDDGELHMTLECRLTIDLMANIEARGYFCRMVFWFDL</sequence>
<reference evidence="1 2" key="1">
    <citation type="submission" date="2019-09" db="EMBL/GenBank/DDBJ databases">
        <title>Taxonomy of Antarctic Massilia spp.: description of Massilia rubra sp. nov., Massilia aquatica sp. nov., Massilia mucilaginosa sp. nov., Massilia frigida sp. nov. isolated from streams, lakes and regoliths.</title>
        <authorList>
            <person name="Holochova P."/>
            <person name="Sedlacek I."/>
            <person name="Kralova S."/>
            <person name="Maslanova I."/>
            <person name="Busse H.-J."/>
            <person name="Stankova E."/>
            <person name="Vrbovska V."/>
            <person name="Kovarovic V."/>
            <person name="Bartak M."/>
            <person name="Svec P."/>
            <person name="Pantucek R."/>
        </authorList>
    </citation>
    <scope>NUCLEOTIDE SEQUENCE [LARGE SCALE GENOMIC DNA]</scope>
    <source>
        <strain evidence="1 2">CCM 8693</strain>
    </source>
</reference>
<name>A0ABX0MCA0_9BURK</name>
<dbReference type="EMBL" id="VVIW01000040">
    <property type="protein sequence ID" value="NHZ44795.1"/>
    <property type="molecule type" value="Genomic_DNA"/>
</dbReference>
<dbReference type="Proteomes" id="UP000819052">
    <property type="component" value="Unassembled WGS sequence"/>
</dbReference>
<organism evidence="1 2">
    <name type="scientific">Massilia aquatica</name>
    <dbReference type="NCBI Taxonomy" id="2609000"/>
    <lineage>
        <taxon>Bacteria</taxon>
        <taxon>Pseudomonadati</taxon>
        <taxon>Pseudomonadota</taxon>
        <taxon>Betaproteobacteria</taxon>
        <taxon>Burkholderiales</taxon>
        <taxon>Oxalobacteraceae</taxon>
        <taxon>Telluria group</taxon>
        <taxon>Massilia</taxon>
    </lineage>
</organism>
<accession>A0ABX0MCA0</accession>
<evidence type="ECO:0000313" key="1">
    <source>
        <dbReference type="EMBL" id="NHZ44795.1"/>
    </source>
</evidence>
<keyword evidence="2" id="KW-1185">Reference proteome</keyword>
<proteinExistence type="predicted"/>
<gene>
    <name evidence="1" type="ORF">F1609_32285</name>
</gene>
<evidence type="ECO:0000313" key="2">
    <source>
        <dbReference type="Proteomes" id="UP000819052"/>
    </source>
</evidence>
<protein>
    <submittedName>
        <fullName evidence="1">Uncharacterized protein</fullName>
    </submittedName>
</protein>
<comment type="caution">
    <text evidence="1">The sequence shown here is derived from an EMBL/GenBank/DDBJ whole genome shotgun (WGS) entry which is preliminary data.</text>
</comment>